<dbReference type="RefSeq" id="WP_010455394.1">
    <property type="nucleotide sequence ID" value="NZ_CP005960.1"/>
</dbReference>
<dbReference type="PANTHER" id="PTHR47737">
    <property type="entry name" value="GLYCINE BETAINE/PROLINE BETAINE TRANSPORT SYSTEM PERMEASE PROTEIN PROW"/>
    <property type="match status" value="1"/>
</dbReference>
<evidence type="ECO:0000256" key="2">
    <source>
        <dbReference type="ARBA" id="ARBA00022448"/>
    </source>
</evidence>
<dbReference type="GO" id="GO:0015871">
    <property type="term" value="P:choline transport"/>
    <property type="evidence" value="ECO:0007669"/>
    <property type="project" value="TreeGrafter"/>
</dbReference>
<evidence type="ECO:0000256" key="3">
    <source>
        <dbReference type="ARBA" id="ARBA00022475"/>
    </source>
</evidence>
<comment type="subcellular location">
    <subcellularLocation>
        <location evidence="1">Cell membrane</location>
    </subcellularLocation>
</comment>
<organism evidence="7 8">
    <name type="scientific">Pseudomonas mandelii JR-1</name>
    <dbReference type="NCBI Taxonomy" id="1147786"/>
    <lineage>
        <taxon>Bacteria</taxon>
        <taxon>Pseudomonadati</taxon>
        <taxon>Pseudomonadota</taxon>
        <taxon>Gammaproteobacteria</taxon>
        <taxon>Pseudomonadales</taxon>
        <taxon>Pseudomonadaceae</taxon>
        <taxon>Pseudomonas</taxon>
    </lineage>
</organism>
<keyword evidence="2" id="KW-0813">Transport</keyword>
<dbReference type="GO" id="GO:0043190">
    <property type="term" value="C:ATP-binding cassette (ABC) transporter complex"/>
    <property type="evidence" value="ECO:0007669"/>
    <property type="project" value="InterPro"/>
</dbReference>
<dbReference type="SUPFAM" id="SSF53850">
    <property type="entry name" value="Periplasmic binding protein-like II"/>
    <property type="match status" value="1"/>
</dbReference>
<evidence type="ECO:0000256" key="1">
    <source>
        <dbReference type="ARBA" id="ARBA00004236"/>
    </source>
</evidence>
<dbReference type="EMBL" id="CP005960">
    <property type="protein sequence ID" value="AHZ73041.1"/>
    <property type="molecule type" value="Genomic_DNA"/>
</dbReference>
<name>A0A024EK99_9PSED</name>
<dbReference type="AlphaFoldDB" id="A0A024EK99"/>
<dbReference type="GO" id="GO:0015226">
    <property type="term" value="F:carnitine transmembrane transporter activity"/>
    <property type="evidence" value="ECO:0007669"/>
    <property type="project" value="TreeGrafter"/>
</dbReference>
<feature type="domain" description="ABC-type glycine betaine transport system substrate-binding" evidence="6">
    <location>
        <begin position="34"/>
        <end position="279"/>
    </location>
</feature>
<sequence>MNARSPYRKKACACLFGFALGASAALAQAAEPEPVRIGWVNWSDTEITVKLASTALQEHLKQPVKLVMADIGIQFQALANGNIDLIPMVWLPSTHKAFYDKYKDRLEDLGVLYEGRIGMAVPTSVPISEVASVEDLNKPQVREKLDGKILTSEVGNGQYKLTVKAMEEYKLDGYKLVASSETGMLNELDRNLKRDKWSLVNAWSPHWMFSKWSLRYLDDPKHIFGGAEQIHAMARKGFSQQYPEVAYFFAHYSIPQADLEALMMQARQTSSDQAVAAYYAANKPRFEAMFEQGGQRVSTRQP</sequence>
<dbReference type="InterPro" id="IPR007210">
    <property type="entry name" value="ABC_Gly_betaine_transp_sub-bd"/>
</dbReference>
<dbReference type="GO" id="GO:0031460">
    <property type="term" value="P:glycine betaine transport"/>
    <property type="evidence" value="ECO:0007669"/>
    <property type="project" value="TreeGrafter"/>
</dbReference>
<dbReference type="Pfam" id="PF04069">
    <property type="entry name" value="OpuAC"/>
    <property type="match status" value="1"/>
</dbReference>
<evidence type="ECO:0000256" key="5">
    <source>
        <dbReference type="SAM" id="SignalP"/>
    </source>
</evidence>
<dbReference type="Gene3D" id="3.40.190.10">
    <property type="entry name" value="Periplasmic binding protein-like II"/>
    <property type="match status" value="1"/>
</dbReference>
<evidence type="ECO:0000256" key="4">
    <source>
        <dbReference type="ARBA" id="ARBA00023136"/>
    </source>
</evidence>
<keyword evidence="4" id="KW-0472">Membrane</keyword>
<feature type="chain" id="PRO_5001528896" description="ABC-type glycine betaine transport system substrate-binding domain-containing protein" evidence="5">
    <location>
        <begin position="30"/>
        <end position="302"/>
    </location>
</feature>
<evidence type="ECO:0000313" key="7">
    <source>
        <dbReference type="EMBL" id="AHZ73041.1"/>
    </source>
</evidence>
<dbReference type="GO" id="GO:0005275">
    <property type="term" value="F:amine transmembrane transporter activity"/>
    <property type="evidence" value="ECO:0007669"/>
    <property type="project" value="TreeGrafter"/>
</dbReference>
<reference evidence="7 8" key="1">
    <citation type="journal article" date="2012" name="J. Bacteriol.">
        <title>Genome sequence of cold-adapted Pseudomonas mandelii strain JR-1.</title>
        <authorList>
            <person name="Jang S.H."/>
            <person name="Kim J."/>
            <person name="Kim J."/>
            <person name="Hong S."/>
            <person name="Lee C."/>
        </authorList>
    </citation>
    <scope>NUCLEOTIDE SEQUENCE [LARGE SCALE GENOMIC DNA]</scope>
    <source>
        <strain evidence="7 8">JR-1</strain>
    </source>
</reference>
<dbReference type="Gene3D" id="3.40.190.100">
    <property type="entry name" value="Glycine betaine-binding periplasmic protein, domain 2"/>
    <property type="match status" value="1"/>
</dbReference>
<dbReference type="PANTHER" id="PTHR47737:SF1">
    <property type="entry name" value="GLYCINE BETAINE_PROLINE BETAINE TRANSPORT SYSTEM PERMEASE PROTEIN PROW"/>
    <property type="match status" value="1"/>
</dbReference>
<evidence type="ECO:0000259" key="6">
    <source>
        <dbReference type="Pfam" id="PF04069"/>
    </source>
</evidence>
<gene>
    <name evidence="7" type="ORF">OU5_5962</name>
</gene>
<dbReference type="CDD" id="cd13639">
    <property type="entry name" value="PBP2_OpuAC_like"/>
    <property type="match status" value="1"/>
</dbReference>
<dbReference type="HOGENOM" id="CLU_008673_1_0_6"/>
<dbReference type="Proteomes" id="UP000026913">
    <property type="component" value="Chromosome"/>
</dbReference>
<keyword evidence="5" id="KW-0732">Signal</keyword>
<dbReference type="OrthoDB" id="9787902at2"/>
<dbReference type="KEGG" id="pman:OU5_5962"/>
<evidence type="ECO:0000313" key="8">
    <source>
        <dbReference type="Proteomes" id="UP000026913"/>
    </source>
</evidence>
<proteinExistence type="predicted"/>
<keyword evidence="3" id="KW-1003">Cell membrane</keyword>
<feature type="signal peptide" evidence="5">
    <location>
        <begin position="1"/>
        <end position="29"/>
    </location>
</feature>
<accession>A0A024EK99</accession>
<protein>
    <recommendedName>
        <fullName evidence="6">ABC-type glycine betaine transport system substrate-binding domain-containing protein</fullName>
    </recommendedName>
</protein>